<feature type="non-terminal residue" evidence="1">
    <location>
        <position position="1"/>
    </location>
</feature>
<accession>A0A0F9KVZ3</accession>
<protein>
    <submittedName>
        <fullName evidence="1">Uncharacterized protein</fullName>
    </submittedName>
</protein>
<name>A0A0F9KVZ3_9ZZZZ</name>
<dbReference type="AlphaFoldDB" id="A0A0F9KVZ3"/>
<comment type="caution">
    <text evidence="1">The sequence shown here is derived from an EMBL/GenBank/DDBJ whole genome shotgun (WGS) entry which is preliminary data.</text>
</comment>
<sequence>FTEDEIEVTPDQEPYESGKIEPVMVKGQDIQTLYVFLDGTCHVCPNCHWIRDFDGTSEIK</sequence>
<gene>
    <name evidence="1" type="ORF">LCGC14_1284600</name>
</gene>
<reference evidence="1" key="1">
    <citation type="journal article" date="2015" name="Nature">
        <title>Complex archaea that bridge the gap between prokaryotes and eukaryotes.</title>
        <authorList>
            <person name="Spang A."/>
            <person name="Saw J.H."/>
            <person name="Jorgensen S.L."/>
            <person name="Zaremba-Niedzwiedzka K."/>
            <person name="Martijn J."/>
            <person name="Lind A.E."/>
            <person name="van Eijk R."/>
            <person name="Schleper C."/>
            <person name="Guy L."/>
            <person name="Ettema T.J."/>
        </authorList>
    </citation>
    <scope>NUCLEOTIDE SEQUENCE</scope>
</reference>
<dbReference type="EMBL" id="LAZR01007339">
    <property type="protein sequence ID" value="KKM85893.1"/>
    <property type="molecule type" value="Genomic_DNA"/>
</dbReference>
<organism evidence="1">
    <name type="scientific">marine sediment metagenome</name>
    <dbReference type="NCBI Taxonomy" id="412755"/>
    <lineage>
        <taxon>unclassified sequences</taxon>
        <taxon>metagenomes</taxon>
        <taxon>ecological metagenomes</taxon>
    </lineage>
</organism>
<evidence type="ECO:0000313" key="1">
    <source>
        <dbReference type="EMBL" id="KKM85893.1"/>
    </source>
</evidence>
<proteinExistence type="predicted"/>